<dbReference type="Pfam" id="PF15262">
    <property type="entry name" value="DUF4592"/>
    <property type="match status" value="1"/>
</dbReference>
<dbReference type="EMBL" id="JBBHLL010000026">
    <property type="protein sequence ID" value="KAK7828442.1"/>
    <property type="molecule type" value="Genomic_DNA"/>
</dbReference>
<feature type="compositionally biased region" description="Basic and acidic residues" evidence="1">
    <location>
        <begin position="786"/>
        <end position="806"/>
    </location>
</feature>
<evidence type="ECO:0000313" key="3">
    <source>
        <dbReference type="EMBL" id="KAK7828442.1"/>
    </source>
</evidence>
<feature type="compositionally biased region" description="Low complexity" evidence="1">
    <location>
        <begin position="660"/>
        <end position="672"/>
    </location>
</feature>
<dbReference type="PANTHER" id="PTHR47743:SF1">
    <property type="entry name" value="CRACD-LIKE PROTEIN"/>
    <property type="match status" value="1"/>
</dbReference>
<feature type="compositionally biased region" description="Polar residues" evidence="1">
    <location>
        <begin position="883"/>
        <end position="893"/>
    </location>
</feature>
<feature type="compositionally biased region" description="Low complexity" evidence="1">
    <location>
        <begin position="616"/>
        <end position="631"/>
    </location>
</feature>
<feature type="compositionally biased region" description="Basic and acidic residues" evidence="1">
    <location>
        <begin position="1185"/>
        <end position="1198"/>
    </location>
</feature>
<feature type="compositionally biased region" description="Polar residues" evidence="1">
    <location>
        <begin position="46"/>
        <end position="59"/>
    </location>
</feature>
<comment type="caution">
    <text evidence="3">The sequence shown here is derived from an EMBL/GenBank/DDBJ whole genome shotgun (WGS) entry which is preliminary data.</text>
</comment>
<proteinExistence type="predicted"/>
<feature type="region of interest" description="Disordered" evidence="1">
    <location>
        <begin position="703"/>
        <end position="842"/>
    </location>
</feature>
<feature type="region of interest" description="Disordered" evidence="1">
    <location>
        <begin position="481"/>
        <end position="687"/>
    </location>
</feature>
<sequence length="1299" mass="139666">MISTRVMDVKLRESAEGLGEDGTGKKKSKFKTFKKLFGKKKRKESPSSTGNSTWKQNPAKSEVIAVESGPVGYDSEDELEESRGTMGNRALSHDSIFFPESGQDPARPVRVFSQENVCDRIKALQLKIQCNVKMGPPPPGGIPIKRAEETGISSEDDGLPRSPPEMSLLHDAGPGTTIKASALMLGVFVPCTVKILVSSSRPQSPDHMSDATVSSRTLDGSLAPVADFSHPPESSSCLDNSAAKHKLLVKPRNQRSSKMRRLSSRAQSESLSDLSWTLEEEEHEKKPLLGSGQWDLMLGRRPELGGPATLLLPGGPVPGVLAYSTVQPSVAAWRREVLLEMSPQAIGLRQSSLSPWQSPFHAQRPHLCQKVLRTIPHSEIQKEELSSGGLCPLVESMSEEVFCDSGDVETPLSTDVPDGGMAPPKDSVAPEDTAFPGGDTALPEGETVPPKEDITPPEGDTTLPKGVMALPRETCHLPEKIIAPPERDMSPSKGDVAPPKKIMAPPERDMSPSIENMAPPSRDTILPKGEAPPPEVVTDTNLETPSDTEGQDQSLQKEEELTLVVPRPEEAGTESCTVPPPSPPVPKSCLKHKVLTPSGSPAESHLKESSPRVQDRALVPPARPRPAQATASGVPEKTGVGRKNERSTEPQRSVKRFSVTSSRARARTSSSRLLEHSGHAPAGGRAPLLRSGLAWKSEAALDDLQVLPEPQDRKAVGGDPQDSRDMGAGQAGPGSSLQDTDTCASSVKEPVPGEDQSPFPVKLRSTSLSLKYRDGSAQEAKAVKRYSAEVRLERGGLTLHPKDEQSHAAPAPTLRSSRSPNGQGKGKSRSPEQSSIKPPLPRKPLLQSLTLQYPPAGLDASPGESERLIAVILPPEPRKEKSPQQGTGNSKPFSSGMRAGGTGNIVINTGAQFAKGLGIRRLPEHDAGLSSMKTALIFSTVEMGPHTHHLLGSRHLSSIAQDQFDSDKCQSKNSCILPPTPSELAVIEKGAQTQLRCLAFREQPKKLGVTGVHPLRLVASRPQLCVCPGSALCRGLVGNDKTTMTAASTLQHTPEGRPTEGWQALSWGVGEGQEFFIDCLPAPGSPGRAQTQSPASNVAVKYRVRVEVMEVTQAVLQSRMAVTQLCPYLRQRCKISDLTLWEGSMLEKGQPPAATGPGGDGQPTPPWITMARQKRRGAPDLPVNQEDKPGSRILKTETGKQTQESVKQGDFVRSKSFLMTPAKPPVTQRQGSKLSLKEGLQRGISLSHQNLAAQAAAMTEKELHQLKRASYATSTDQPSWMELARKKSQAWSDMPQIIK</sequence>
<evidence type="ECO:0000259" key="2">
    <source>
        <dbReference type="Pfam" id="PF15262"/>
    </source>
</evidence>
<feature type="compositionally biased region" description="Polar residues" evidence="1">
    <location>
        <begin position="733"/>
        <end position="745"/>
    </location>
</feature>
<feature type="region of interest" description="Disordered" evidence="1">
    <location>
        <begin position="1147"/>
        <end position="1207"/>
    </location>
</feature>
<dbReference type="Proteomes" id="UP001488838">
    <property type="component" value="Unassembled WGS sequence"/>
</dbReference>
<evidence type="ECO:0000256" key="1">
    <source>
        <dbReference type="SAM" id="MobiDB-lite"/>
    </source>
</evidence>
<organism evidence="3 4">
    <name type="scientific">Myodes glareolus</name>
    <name type="common">Bank vole</name>
    <name type="synonym">Clethrionomys glareolus</name>
    <dbReference type="NCBI Taxonomy" id="447135"/>
    <lineage>
        <taxon>Eukaryota</taxon>
        <taxon>Metazoa</taxon>
        <taxon>Chordata</taxon>
        <taxon>Craniata</taxon>
        <taxon>Vertebrata</taxon>
        <taxon>Euteleostomi</taxon>
        <taxon>Mammalia</taxon>
        <taxon>Eutheria</taxon>
        <taxon>Euarchontoglires</taxon>
        <taxon>Glires</taxon>
        <taxon>Rodentia</taxon>
        <taxon>Myomorpha</taxon>
        <taxon>Muroidea</taxon>
        <taxon>Cricetidae</taxon>
        <taxon>Arvicolinae</taxon>
        <taxon>Myodes</taxon>
    </lineage>
</organism>
<feature type="compositionally biased region" description="Basic and acidic residues" evidence="1">
    <location>
        <begin position="710"/>
        <end position="725"/>
    </location>
</feature>
<feature type="compositionally biased region" description="Polar residues" evidence="1">
    <location>
        <begin position="538"/>
        <end position="554"/>
    </location>
</feature>
<feature type="region of interest" description="Disordered" evidence="1">
    <location>
        <begin position="874"/>
        <end position="900"/>
    </location>
</feature>
<feature type="compositionally biased region" description="Basic and acidic residues" evidence="1">
    <location>
        <begin position="481"/>
        <end position="490"/>
    </location>
</feature>
<feature type="region of interest" description="Disordered" evidence="1">
    <location>
        <begin position="1"/>
        <end position="80"/>
    </location>
</feature>
<feature type="domain" description="DUF4592" evidence="2">
    <location>
        <begin position="130"/>
        <end position="259"/>
    </location>
</feature>
<feature type="compositionally biased region" description="Basic residues" evidence="1">
    <location>
        <begin position="25"/>
        <end position="43"/>
    </location>
</feature>
<dbReference type="InterPro" id="IPR028030">
    <property type="entry name" value="DUF4592"/>
</dbReference>
<name>A0AAW0JNV9_MYOGA</name>
<evidence type="ECO:0000313" key="4">
    <source>
        <dbReference type="Proteomes" id="UP001488838"/>
    </source>
</evidence>
<dbReference type="InterPro" id="IPR026713">
    <property type="entry name" value="CRACD-like"/>
</dbReference>
<gene>
    <name evidence="3" type="ORF">U0070_008951</name>
</gene>
<feature type="compositionally biased region" description="Basic and acidic residues" evidence="1">
    <location>
        <begin position="604"/>
        <end position="615"/>
    </location>
</feature>
<protein>
    <recommendedName>
        <fullName evidence="2">DUF4592 domain-containing protein</fullName>
    </recommendedName>
</protein>
<accession>A0AAW0JNV9</accession>
<dbReference type="PANTHER" id="PTHR47743">
    <property type="entry name" value="KIAA1210 / KIAA1211 FAMILY MEMBER"/>
    <property type="match status" value="1"/>
</dbReference>
<keyword evidence="4" id="KW-1185">Reference proteome</keyword>
<reference evidence="3 4" key="1">
    <citation type="journal article" date="2023" name="bioRxiv">
        <title>Conserved and derived expression patterns and positive selection on dental genes reveal complex evolutionary context of ever-growing rodent molars.</title>
        <authorList>
            <person name="Calamari Z.T."/>
            <person name="Song A."/>
            <person name="Cohen E."/>
            <person name="Akter M."/>
            <person name="Roy R.D."/>
            <person name="Hallikas O."/>
            <person name="Christensen M.M."/>
            <person name="Li P."/>
            <person name="Marangoni P."/>
            <person name="Jernvall J."/>
            <person name="Klein O.D."/>
        </authorList>
    </citation>
    <scope>NUCLEOTIDE SEQUENCE [LARGE SCALE GENOMIC DNA]</scope>
    <source>
        <strain evidence="3">V071</strain>
    </source>
</reference>
<feature type="region of interest" description="Disordered" evidence="1">
    <location>
        <begin position="410"/>
        <end position="465"/>
    </location>
</feature>